<comment type="caution">
    <text evidence="1">The sequence shown here is derived from an EMBL/GenBank/DDBJ whole genome shotgun (WGS) entry which is preliminary data.</text>
</comment>
<accession>A0A101LXC1</accession>
<keyword evidence="1" id="KW-0496">Mitochondrion</keyword>
<organism evidence="1">
    <name type="scientific">Picea glauca</name>
    <name type="common">White spruce</name>
    <name type="synonym">Pinus glauca</name>
    <dbReference type="NCBI Taxonomy" id="3330"/>
    <lineage>
        <taxon>Eukaryota</taxon>
        <taxon>Viridiplantae</taxon>
        <taxon>Streptophyta</taxon>
        <taxon>Embryophyta</taxon>
        <taxon>Tracheophyta</taxon>
        <taxon>Spermatophyta</taxon>
        <taxon>Pinopsida</taxon>
        <taxon>Pinidae</taxon>
        <taxon>Conifers I</taxon>
        <taxon>Pinales</taxon>
        <taxon>Pinaceae</taxon>
        <taxon>Picea</taxon>
    </lineage>
</organism>
<proteinExistence type="predicted"/>
<name>A0A101LXC1_PICGL</name>
<dbReference type="EMBL" id="LKAM01000008">
    <property type="protein sequence ID" value="KUM47050.1"/>
    <property type="molecule type" value="Genomic_DNA"/>
</dbReference>
<geneLocation type="mitochondrion" evidence="1"/>
<dbReference type="AlphaFoldDB" id="A0A101LXC1"/>
<reference evidence="1" key="1">
    <citation type="journal article" date="2015" name="Genome Biol. Evol.">
        <title>Organellar Genomes of White Spruce (Picea glauca): Assembly and Annotation.</title>
        <authorList>
            <person name="Jackman S.D."/>
            <person name="Warren R.L."/>
            <person name="Gibb E.A."/>
            <person name="Vandervalk B.P."/>
            <person name="Mohamadi H."/>
            <person name="Chu J."/>
            <person name="Raymond A."/>
            <person name="Pleasance S."/>
            <person name="Coope R."/>
            <person name="Wildung M.R."/>
            <person name="Ritland C.E."/>
            <person name="Bousquet J."/>
            <person name="Jones S.J."/>
            <person name="Bohlmann J."/>
            <person name="Birol I."/>
        </authorList>
    </citation>
    <scope>NUCLEOTIDE SEQUENCE [LARGE SCALE GENOMIC DNA]</scope>
    <source>
        <tissue evidence="1">Flushing bud</tissue>
    </source>
</reference>
<gene>
    <name evidence="1" type="ORF">ABT39_MTgene6056</name>
</gene>
<protein>
    <submittedName>
        <fullName evidence="1">Uncharacterized protein</fullName>
    </submittedName>
</protein>
<evidence type="ECO:0000313" key="1">
    <source>
        <dbReference type="EMBL" id="KUM47050.1"/>
    </source>
</evidence>
<sequence>MTQSLFFFSFHKTLFEGNSLLSGASSSRRAGFAGAGAWSLSFPVNQQYIQARRTGLVWEWFGLGWEWVVGISSPFLIPVLSQCFPRNE</sequence>